<keyword evidence="3" id="KW-1185">Reference proteome</keyword>
<feature type="transmembrane region" description="Helical" evidence="1">
    <location>
        <begin position="33"/>
        <end position="51"/>
    </location>
</feature>
<comment type="caution">
    <text evidence="2">The sequence shown here is derived from an EMBL/GenBank/DDBJ whole genome shotgun (WGS) entry which is preliminary data.</text>
</comment>
<evidence type="ECO:0000313" key="2">
    <source>
        <dbReference type="EMBL" id="PYE81122.1"/>
    </source>
</evidence>
<sequence length="97" mass="10985">MLLNLNSKRLRQVIIQVYNDKTVKYIPSTTDSIALTSVSIITLGLFIAGLFDVLDYFIIKAILILGYAILLVLAIMYGLKNQVKKNHLEEFPQDDLN</sequence>
<gene>
    <name evidence="2" type="ORF">DFQ11_103203</name>
</gene>
<dbReference type="EMBL" id="QJTD01000003">
    <property type="protein sequence ID" value="PYE81122.1"/>
    <property type="molecule type" value="Genomic_DNA"/>
</dbReference>
<keyword evidence="1" id="KW-0812">Transmembrane</keyword>
<name>A0A2V4WWN8_9FLAO</name>
<evidence type="ECO:0000256" key="1">
    <source>
        <dbReference type="SAM" id="Phobius"/>
    </source>
</evidence>
<keyword evidence="1" id="KW-1133">Transmembrane helix</keyword>
<reference evidence="2 3" key="1">
    <citation type="submission" date="2018-06" db="EMBL/GenBank/DDBJ databases">
        <title>Genomic Encyclopedia of Type Strains, Phase III (KMG-III): the genomes of soil and plant-associated and newly described type strains.</title>
        <authorList>
            <person name="Whitman W."/>
        </authorList>
    </citation>
    <scope>NUCLEOTIDE SEQUENCE [LARGE SCALE GENOMIC DNA]</scope>
    <source>
        <strain evidence="2 3">CECT 7945</strain>
    </source>
</reference>
<accession>A0A2V4WWN8</accession>
<feature type="transmembrane region" description="Helical" evidence="1">
    <location>
        <begin position="57"/>
        <end position="79"/>
    </location>
</feature>
<dbReference type="AlphaFoldDB" id="A0A2V4WWN8"/>
<organism evidence="2 3">
    <name type="scientific">Winogradskyella epiphytica</name>
    <dbReference type="NCBI Taxonomy" id="262005"/>
    <lineage>
        <taxon>Bacteria</taxon>
        <taxon>Pseudomonadati</taxon>
        <taxon>Bacteroidota</taxon>
        <taxon>Flavobacteriia</taxon>
        <taxon>Flavobacteriales</taxon>
        <taxon>Flavobacteriaceae</taxon>
        <taxon>Winogradskyella</taxon>
    </lineage>
</organism>
<keyword evidence="1" id="KW-0472">Membrane</keyword>
<dbReference type="Proteomes" id="UP000248054">
    <property type="component" value="Unassembled WGS sequence"/>
</dbReference>
<proteinExistence type="predicted"/>
<evidence type="ECO:0000313" key="3">
    <source>
        <dbReference type="Proteomes" id="UP000248054"/>
    </source>
</evidence>
<protein>
    <submittedName>
        <fullName evidence="2">Uncharacterized protein</fullName>
    </submittedName>
</protein>